<dbReference type="Gene3D" id="3.40.190.10">
    <property type="entry name" value="Periplasmic binding protein-like II"/>
    <property type="match status" value="1"/>
</dbReference>
<evidence type="ECO:0000256" key="2">
    <source>
        <dbReference type="SAM" id="SignalP"/>
    </source>
</evidence>
<feature type="signal peptide" evidence="2">
    <location>
        <begin position="1"/>
        <end position="23"/>
    </location>
</feature>
<evidence type="ECO:0000313" key="4">
    <source>
        <dbReference type="Proteomes" id="UP000613011"/>
    </source>
</evidence>
<dbReference type="AlphaFoldDB" id="A0A936ZWR6"/>
<sequence length="322" mass="34423">MKANWFKHLIGAMALVGAGLAGAQPFPSKPIRLVVPIPPGGAPDIAARVVGQYLGEALKQPVVVENKPGSNGNIAADLVAKAPADGHTLLLSMDSAIVINPHLFARMPFNPQTDLVPVSSIGSNKFVLTVNPQLPVKNLQEFVEYARKANPPIHYASGGNGSQHHLMMEMLKQRAGIRMDHVPYKGGSPATLATVSGETSVMFAGSSNAGQIKTGKLRPIAVTSSKRADDYPELPAIAEMFPGFEAKIWLALFAPAGTPQPVIDRLREETHKVLQLPAVKERFNTAGGLDTWIATPRELDEVIKSDLAKYGKAVKEIGLKID</sequence>
<dbReference type="Pfam" id="PF03401">
    <property type="entry name" value="TctC"/>
    <property type="match status" value="1"/>
</dbReference>
<gene>
    <name evidence="3" type="ORF">JI739_16485</name>
</gene>
<comment type="caution">
    <text evidence="3">The sequence shown here is derived from an EMBL/GenBank/DDBJ whole genome shotgun (WGS) entry which is preliminary data.</text>
</comment>
<evidence type="ECO:0000313" key="3">
    <source>
        <dbReference type="EMBL" id="MBL0421949.1"/>
    </source>
</evidence>
<dbReference type="InterPro" id="IPR005064">
    <property type="entry name" value="BUG"/>
</dbReference>
<dbReference type="EMBL" id="JAEQNA010000006">
    <property type="protein sequence ID" value="MBL0421949.1"/>
    <property type="molecule type" value="Genomic_DNA"/>
</dbReference>
<dbReference type="PANTHER" id="PTHR42928">
    <property type="entry name" value="TRICARBOXYLATE-BINDING PROTEIN"/>
    <property type="match status" value="1"/>
</dbReference>
<dbReference type="PANTHER" id="PTHR42928:SF5">
    <property type="entry name" value="BLR1237 PROTEIN"/>
    <property type="match status" value="1"/>
</dbReference>
<proteinExistence type="inferred from homology"/>
<accession>A0A936ZWR6</accession>
<dbReference type="InterPro" id="IPR042100">
    <property type="entry name" value="Bug_dom1"/>
</dbReference>
<keyword evidence="4" id="KW-1185">Reference proteome</keyword>
<dbReference type="Gene3D" id="3.40.190.150">
    <property type="entry name" value="Bordetella uptake gene, domain 1"/>
    <property type="match status" value="1"/>
</dbReference>
<dbReference type="RefSeq" id="WP_201685028.1">
    <property type="nucleotide sequence ID" value="NZ_JAEQNA010000006.1"/>
</dbReference>
<keyword evidence="2" id="KW-0732">Signal</keyword>
<dbReference type="PIRSF" id="PIRSF017082">
    <property type="entry name" value="YflP"/>
    <property type="match status" value="1"/>
</dbReference>
<feature type="chain" id="PRO_5036975188" evidence="2">
    <location>
        <begin position="24"/>
        <end position="322"/>
    </location>
</feature>
<name>A0A936ZWR6_9BURK</name>
<protein>
    <submittedName>
        <fullName evidence="3">Tripartite tricarboxylate transporter substrate binding protein</fullName>
    </submittedName>
</protein>
<evidence type="ECO:0000256" key="1">
    <source>
        <dbReference type="ARBA" id="ARBA00006987"/>
    </source>
</evidence>
<reference evidence="3" key="1">
    <citation type="submission" date="2021-01" db="EMBL/GenBank/DDBJ databases">
        <title>Ramlibacter sp. strain AW1 16S ribosomal RNA gene Genome sequencing and assembly.</title>
        <authorList>
            <person name="Kang M."/>
        </authorList>
    </citation>
    <scope>NUCLEOTIDE SEQUENCE</scope>
    <source>
        <strain evidence="3">AW1</strain>
    </source>
</reference>
<dbReference type="CDD" id="cd13578">
    <property type="entry name" value="PBP2_Bug27"/>
    <property type="match status" value="1"/>
</dbReference>
<comment type="similarity">
    <text evidence="1">Belongs to the UPF0065 (bug) family.</text>
</comment>
<dbReference type="Proteomes" id="UP000613011">
    <property type="component" value="Unassembled WGS sequence"/>
</dbReference>
<organism evidence="3 4">
    <name type="scientific">Ramlibacter aurantiacus</name>
    <dbReference type="NCBI Taxonomy" id="2801330"/>
    <lineage>
        <taxon>Bacteria</taxon>
        <taxon>Pseudomonadati</taxon>
        <taxon>Pseudomonadota</taxon>
        <taxon>Betaproteobacteria</taxon>
        <taxon>Burkholderiales</taxon>
        <taxon>Comamonadaceae</taxon>
        <taxon>Ramlibacter</taxon>
    </lineage>
</organism>